<dbReference type="PANTHER" id="PTHR45926">
    <property type="entry name" value="OSJNBA0053K19.4 PROTEIN"/>
    <property type="match status" value="1"/>
</dbReference>
<dbReference type="Pfam" id="PF00439">
    <property type="entry name" value="Bromodomain"/>
    <property type="match status" value="1"/>
</dbReference>
<dbReference type="AlphaFoldDB" id="A0A8X7SG14"/>
<keyword evidence="1" id="KW-0805">Transcription regulation</keyword>
<dbReference type="OrthoDB" id="21449at2759"/>
<feature type="compositionally biased region" description="Polar residues" evidence="5">
    <location>
        <begin position="1"/>
        <end position="10"/>
    </location>
</feature>
<reference evidence="8 9" key="1">
    <citation type="submission" date="2020-02" db="EMBL/GenBank/DDBJ databases">
        <authorList>
            <person name="Ma Q."/>
            <person name="Huang Y."/>
            <person name="Song X."/>
            <person name="Pei D."/>
        </authorList>
    </citation>
    <scope>NUCLEOTIDE SEQUENCE [LARGE SCALE GENOMIC DNA]</scope>
    <source>
        <strain evidence="8">Sxm20200214</strain>
        <tissue evidence="8">Leaf</tissue>
    </source>
</reference>
<evidence type="ECO:0000313" key="9">
    <source>
        <dbReference type="Proteomes" id="UP000886595"/>
    </source>
</evidence>
<dbReference type="SUPFAM" id="SSF47370">
    <property type="entry name" value="Bromodomain"/>
    <property type="match status" value="1"/>
</dbReference>
<feature type="region of interest" description="Disordered" evidence="5">
    <location>
        <begin position="261"/>
        <end position="292"/>
    </location>
</feature>
<accession>A0A8X7SG14</accession>
<proteinExistence type="predicted"/>
<dbReference type="Gene3D" id="1.20.920.10">
    <property type="entry name" value="Bromodomain-like"/>
    <property type="match status" value="1"/>
</dbReference>
<feature type="domain" description="NET" evidence="7">
    <location>
        <begin position="286"/>
        <end position="367"/>
    </location>
</feature>
<organism evidence="8 9">
    <name type="scientific">Brassica carinata</name>
    <name type="common">Ethiopian mustard</name>
    <name type="synonym">Abyssinian cabbage</name>
    <dbReference type="NCBI Taxonomy" id="52824"/>
    <lineage>
        <taxon>Eukaryota</taxon>
        <taxon>Viridiplantae</taxon>
        <taxon>Streptophyta</taxon>
        <taxon>Embryophyta</taxon>
        <taxon>Tracheophyta</taxon>
        <taxon>Spermatophyta</taxon>
        <taxon>Magnoliopsida</taxon>
        <taxon>eudicotyledons</taxon>
        <taxon>Gunneridae</taxon>
        <taxon>Pentapetalae</taxon>
        <taxon>rosids</taxon>
        <taxon>malvids</taxon>
        <taxon>Brassicales</taxon>
        <taxon>Brassicaceae</taxon>
        <taxon>Brassiceae</taxon>
        <taxon>Brassica</taxon>
    </lineage>
</organism>
<dbReference type="EMBL" id="JAAMPC010000007">
    <property type="protein sequence ID" value="KAG2305352.1"/>
    <property type="molecule type" value="Genomic_DNA"/>
</dbReference>
<dbReference type="InterPro" id="IPR038336">
    <property type="entry name" value="NET_sf"/>
</dbReference>
<evidence type="ECO:0000256" key="1">
    <source>
        <dbReference type="ARBA" id="ARBA00023015"/>
    </source>
</evidence>
<dbReference type="Gene3D" id="1.20.1270.220">
    <property type="match status" value="1"/>
</dbReference>
<evidence type="ECO:0000256" key="5">
    <source>
        <dbReference type="SAM" id="MobiDB-lite"/>
    </source>
</evidence>
<dbReference type="PROSITE" id="PS50014">
    <property type="entry name" value="BROMODOMAIN_2"/>
    <property type="match status" value="1"/>
</dbReference>
<dbReference type="SMART" id="SM00297">
    <property type="entry name" value="BROMO"/>
    <property type="match status" value="1"/>
</dbReference>
<dbReference type="Pfam" id="PF17035">
    <property type="entry name" value="BET"/>
    <property type="match status" value="1"/>
</dbReference>
<dbReference type="InterPro" id="IPR036427">
    <property type="entry name" value="Bromodomain-like_sf"/>
</dbReference>
<evidence type="ECO:0000259" key="7">
    <source>
        <dbReference type="PROSITE" id="PS51525"/>
    </source>
</evidence>
<feature type="region of interest" description="Disordered" evidence="5">
    <location>
        <begin position="93"/>
        <end position="116"/>
    </location>
</feature>
<sequence length="500" mass="55323">MSSTGGASKTTKQHKRTKPMAVPQHARSPALLSPPNNPFAASEEDDEHPPPPPPMLKITLNSISKLQVRSLKRRLTSELDQVRSLISRFDPQGGNFTTAKGRNSKKLKTTTGGNRVKKDKGTVQIFKKCSNLLTKLMKHKGGWVFNVPVDAKGFGLHDYHTIVKQPMDLGTVKAKLGEGLYESPLDFAEDVRLTFNNAVLYNPVGHEEIIKPVRDVVLPRPIAPVVEPLPAPTPSPSPPPPQSLLPTVLEDRTLEIAESMTTPLEPETVTTALEKPEGDEEVPEEDEEAPVNTRDLTMDEKRRLSEELQDLPYDKLKTVVQIVKKSNPELSQQDDEIELDIDSLEIQTLWEFYSFVTGYKESLSNNKKEDQGFGSERDAESAAHNIIQEPAILATGTETSRVTESGKVFACLLLFGKKTRQVDQVVLTVPAVTQDLALVILTVTAPLDVDQILVIRADKSRKCLALESEPSCCVLSFSRTVRLFCKSMTSPQLDSFCTEE</sequence>
<evidence type="ECO:0000256" key="3">
    <source>
        <dbReference type="ARBA" id="ARBA00023163"/>
    </source>
</evidence>
<feature type="domain" description="Bromo" evidence="6">
    <location>
        <begin position="137"/>
        <end position="209"/>
    </location>
</feature>
<comment type="caution">
    <text evidence="8">The sequence shown here is derived from an EMBL/GenBank/DDBJ whole genome shotgun (WGS) entry which is preliminary data.</text>
</comment>
<evidence type="ECO:0000256" key="4">
    <source>
        <dbReference type="PROSITE-ProRule" id="PRU00035"/>
    </source>
</evidence>
<dbReference type="InterPro" id="IPR001487">
    <property type="entry name" value="Bromodomain"/>
</dbReference>
<keyword evidence="2 4" id="KW-0103">Bromodomain</keyword>
<gene>
    <name evidence="8" type="ORF">Bca52824_034003</name>
</gene>
<dbReference type="PRINTS" id="PR00503">
    <property type="entry name" value="BROMODOMAIN"/>
</dbReference>
<dbReference type="PROSITE" id="PS51525">
    <property type="entry name" value="NET"/>
    <property type="match status" value="1"/>
</dbReference>
<feature type="region of interest" description="Disordered" evidence="5">
    <location>
        <begin position="1"/>
        <end position="56"/>
    </location>
</feature>
<name>A0A8X7SG14_BRACI</name>
<evidence type="ECO:0000259" key="6">
    <source>
        <dbReference type="PROSITE" id="PS50014"/>
    </source>
</evidence>
<evidence type="ECO:0000313" key="8">
    <source>
        <dbReference type="EMBL" id="KAG2305352.1"/>
    </source>
</evidence>
<keyword evidence="9" id="KW-1185">Reference proteome</keyword>
<dbReference type="InterPro" id="IPR027353">
    <property type="entry name" value="NET_dom"/>
</dbReference>
<keyword evidence="3" id="KW-0804">Transcription</keyword>
<protein>
    <submittedName>
        <fullName evidence="8">Uncharacterized protein</fullName>
    </submittedName>
</protein>
<feature type="compositionally biased region" description="Acidic residues" evidence="5">
    <location>
        <begin position="277"/>
        <end position="289"/>
    </location>
</feature>
<dbReference type="Proteomes" id="UP000886595">
    <property type="component" value="Unassembled WGS sequence"/>
</dbReference>
<evidence type="ECO:0000256" key="2">
    <source>
        <dbReference type="ARBA" id="ARBA00023117"/>
    </source>
</evidence>